<evidence type="ECO:0000313" key="3">
    <source>
        <dbReference type="Proteomes" id="UP000809621"/>
    </source>
</evidence>
<feature type="transmembrane region" description="Helical" evidence="1">
    <location>
        <begin position="871"/>
        <end position="892"/>
    </location>
</feature>
<dbReference type="PANTHER" id="PTHR32063:SF76">
    <property type="entry name" value="EFFLUX PUMP MEMBRANE TRANSPORTER"/>
    <property type="match status" value="1"/>
</dbReference>
<dbReference type="Gene3D" id="3.30.70.1320">
    <property type="entry name" value="Multidrug efflux transporter AcrB pore domain like"/>
    <property type="match status" value="1"/>
</dbReference>
<dbReference type="Proteomes" id="UP000809621">
    <property type="component" value="Unassembled WGS sequence"/>
</dbReference>
<dbReference type="InterPro" id="IPR027463">
    <property type="entry name" value="AcrB_DN_DC_subdom"/>
</dbReference>
<dbReference type="RefSeq" id="WP_205157191.1">
    <property type="nucleotide sequence ID" value="NZ_JAFEUM010000001.1"/>
</dbReference>
<reference evidence="2 3" key="1">
    <citation type="submission" date="2021-02" db="EMBL/GenBank/DDBJ databases">
        <authorList>
            <person name="Park J.-S."/>
        </authorList>
    </citation>
    <scope>NUCLEOTIDE SEQUENCE [LARGE SCALE GENOMIC DNA]</scope>
    <source>
        <strain evidence="2 3">188UL20-2</strain>
    </source>
</reference>
<feature type="transmembrane region" description="Helical" evidence="1">
    <location>
        <begin position="845"/>
        <end position="864"/>
    </location>
</feature>
<dbReference type="SUPFAM" id="SSF82866">
    <property type="entry name" value="Multidrug efflux transporter AcrB transmembrane domain"/>
    <property type="match status" value="2"/>
</dbReference>
<dbReference type="Pfam" id="PF00873">
    <property type="entry name" value="ACR_tran"/>
    <property type="match status" value="1"/>
</dbReference>
<keyword evidence="1" id="KW-1133">Transmembrane helix</keyword>
<gene>
    <name evidence="2" type="ORF">JQC93_04210</name>
</gene>
<keyword evidence="1" id="KW-0472">Membrane</keyword>
<feature type="transmembrane region" description="Helical" evidence="1">
    <location>
        <begin position="946"/>
        <end position="967"/>
    </location>
</feature>
<dbReference type="PRINTS" id="PR00702">
    <property type="entry name" value="ACRIFLAVINRP"/>
</dbReference>
<keyword evidence="1" id="KW-0812">Transmembrane</keyword>
<feature type="transmembrane region" description="Helical" evidence="1">
    <location>
        <begin position="979"/>
        <end position="1005"/>
    </location>
</feature>
<protein>
    <submittedName>
        <fullName evidence="2">Efflux RND transporter permease subunit</fullName>
    </submittedName>
</protein>
<keyword evidence="3" id="KW-1185">Reference proteome</keyword>
<dbReference type="SUPFAM" id="SSF82693">
    <property type="entry name" value="Multidrug efflux transporter AcrB pore domain, PN1, PN2, PC1 and PC2 subdomains"/>
    <property type="match status" value="4"/>
</dbReference>
<dbReference type="SUPFAM" id="SSF82714">
    <property type="entry name" value="Multidrug efflux transporter AcrB TolC docking domain, DN and DC subdomains"/>
    <property type="match status" value="2"/>
</dbReference>
<organism evidence="2 3">
    <name type="scientific">Vibrio ulleungensis</name>
    <dbReference type="NCBI Taxonomy" id="2807619"/>
    <lineage>
        <taxon>Bacteria</taxon>
        <taxon>Pseudomonadati</taxon>
        <taxon>Pseudomonadota</taxon>
        <taxon>Gammaproteobacteria</taxon>
        <taxon>Vibrionales</taxon>
        <taxon>Vibrionaceae</taxon>
        <taxon>Vibrio</taxon>
    </lineage>
</organism>
<feature type="transmembrane region" description="Helical" evidence="1">
    <location>
        <begin position="430"/>
        <end position="450"/>
    </location>
</feature>
<accession>A0ABS2HHF2</accession>
<evidence type="ECO:0000313" key="2">
    <source>
        <dbReference type="EMBL" id="MBM7035603.1"/>
    </source>
</evidence>
<dbReference type="Gene3D" id="3.30.70.1440">
    <property type="entry name" value="Multidrug efflux transporter AcrB pore domain"/>
    <property type="match status" value="1"/>
</dbReference>
<feature type="transmembrane region" description="Helical" evidence="1">
    <location>
        <begin position="904"/>
        <end position="925"/>
    </location>
</feature>
<dbReference type="InterPro" id="IPR001036">
    <property type="entry name" value="Acrflvin-R"/>
</dbReference>
<name>A0ABS2HHF2_9VIBR</name>
<dbReference type="Gene3D" id="1.20.1640.10">
    <property type="entry name" value="Multidrug efflux transporter AcrB transmembrane domain"/>
    <property type="match status" value="2"/>
</dbReference>
<feature type="transmembrane region" description="Helical" evidence="1">
    <location>
        <begin position="357"/>
        <end position="377"/>
    </location>
</feature>
<dbReference type="Gene3D" id="3.30.70.1430">
    <property type="entry name" value="Multidrug efflux transporter AcrB pore domain"/>
    <property type="match status" value="2"/>
</dbReference>
<feature type="transmembrane region" description="Helical" evidence="1">
    <location>
        <begin position="383"/>
        <end position="404"/>
    </location>
</feature>
<feature type="transmembrane region" description="Helical" evidence="1">
    <location>
        <begin position="520"/>
        <end position="538"/>
    </location>
</feature>
<feature type="transmembrane region" description="Helical" evidence="1">
    <location>
        <begin position="462"/>
        <end position="489"/>
    </location>
</feature>
<proteinExistence type="predicted"/>
<dbReference type="PANTHER" id="PTHR32063">
    <property type="match status" value="1"/>
</dbReference>
<feature type="transmembrane region" description="Helical" evidence="1">
    <location>
        <begin position="331"/>
        <end position="350"/>
    </location>
</feature>
<sequence length="1031" mass="110453">MFKFFIKRPKMAIVISLFISISGVVSAYLSPMGRYPDVAPVTIAVDTWMDGATAEVITKTVAPEIEKQVNGVAGMQYMKSTSGADGSYALEVVFENGTDADSAVTLVQNRVNLALPELPSSVKVNGVTVEKLSNGMLIGLSIQDPTRQAQDTEISAYAGGAFKEALQRIPGVSKVDVLGEKKYAMRVWLNPDKMRKYSIDVGTIQHAIATQNKISPVGSLLGDVLEYPLSVDGGLTTTEQFEQIVLRGDVLQRKVMLKDVADIELGAEVYTANAYAGVNDGSVIFIYKSPDANAVEVGDAVAKLVNSLDGKFQIDYVYDATSFVHGAIENVVETLLLAVIIVGLVSLVFLQSIRLTLITVTAIPVSLIGTFSVMYAAGIDINIISMLGLVMAIGIVVDAAIIVIEAAEHELHHYPQLDVKQAVSRALDKVVAPIIASALVLLSVFAPTIFMSGMTGIIYAEFGVVLSVSVLVSTIVALSLTPALCALFMKPPKKGKLASQVERVINLKITGFTLLTKGSVRFPVISLLLLAGGVWVALDHGKDLPQGMLPSEDTSAIFVIGGFAPGTALGVTDSRALEMVDTLQQLPGVKNSIAASGFNLLNNTADMSSFLILLNLEDINNRDHSDAEITSMANNALQQLDIEGFAFKPPVIPELGMVDGVNFMLIDHLARSPEELATDTNNVLAQLNSKESTAVAMTQFEVNKPSMKLHVNRKQMLEYGISYADLVDGMQAHFGGQYVNTFNHNGRNYKVMMQNAPQYRLNEQSLNDVYITYGNGQSQPVSKLFSVESVRVPNFINRFNAEQSVSIDVLPTASTGAVINDVQALDLPEGYSIEFTGTAKEEVEAGNQALVILALALLITYLVLVAQYESWLIPAAIMTMVPSAVIGIVIGVEQLGAEITLFTQLAAVLLIGMAVRNAILIVEYAKELREVDGLPIKDAAVEAMRLRARAVFMTAFSFAVGLVPLMLADAIGSGAQQALGWASFGGIVSATFIGCIAACVLFVVFQSLRELKSKPNKTIGQITPTPSVEVV</sequence>
<comment type="caution">
    <text evidence="2">The sequence shown here is derived from an EMBL/GenBank/DDBJ whole genome shotgun (WGS) entry which is preliminary data.</text>
</comment>
<dbReference type="Gene3D" id="3.30.2090.10">
    <property type="entry name" value="Multidrug efflux transporter AcrB TolC docking domain, DN and DC subdomains"/>
    <property type="match status" value="2"/>
</dbReference>
<dbReference type="EMBL" id="JAFEUM010000001">
    <property type="protein sequence ID" value="MBM7035603.1"/>
    <property type="molecule type" value="Genomic_DNA"/>
</dbReference>
<evidence type="ECO:0000256" key="1">
    <source>
        <dbReference type="SAM" id="Phobius"/>
    </source>
</evidence>